<keyword evidence="10" id="KW-0813">Transport</keyword>
<protein>
    <recommendedName>
        <fullName evidence="8 10">Man(5)GlcNAc(2)-PP-dolichol translocation protein RFT1</fullName>
    </recommendedName>
</protein>
<dbReference type="Pfam" id="PF04506">
    <property type="entry name" value="Rft-1"/>
    <property type="match status" value="1"/>
</dbReference>
<evidence type="ECO:0000256" key="3">
    <source>
        <dbReference type="ARBA" id="ARBA00010288"/>
    </source>
</evidence>
<dbReference type="PANTHER" id="PTHR13117">
    <property type="entry name" value="ENDOPLASMIC RETICULUM MULTISPAN TRANSMEMBRANE PROTEIN-RELATED"/>
    <property type="match status" value="1"/>
</dbReference>
<evidence type="ECO:0000256" key="6">
    <source>
        <dbReference type="ARBA" id="ARBA00022989"/>
    </source>
</evidence>
<dbReference type="eggNOG" id="KOG2864">
    <property type="taxonomic scope" value="Eukaryota"/>
</dbReference>
<feature type="transmembrane region" description="Helical" evidence="10">
    <location>
        <begin position="473"/>
        <end position="495"/>
    </location>
</feature>
<evidence type="ECO:0000256" key="5">
    <source>
        <dbReference type="ARBA" id="ARBA00022824"/>
    </source>
</evidence>
<feature type="transmembrane region" description="Helical" evidence="10">
    <location>
        <begin position="176"/>
        <end position="195"/>
    </location>
</feature>
<dbReference type="STRING" id="645134.A0A0L0HRM0"/>
<feature type="transmembrane region" description="Helical" evidence="10">
    <location>
        <begin position="143"/>
        <end position="164"/>
    </location>
</feature>
<keyword evidence="6 10" id="KW-1133">Transmembrane helix</keyword>
<feature type="transmembrane region" description="Helical" evidence="10">
    <location>
        <begin position="207"/>
        <end position="226"/>
    </location>
</feature>
<comment type="pathway">
    <text evidence="2">Protein modification; protein glycosylation.</text>
</comment>
<dbReference type="OMA" id="WPGKLFG"/>
<evidence type="ECO:0000256" key="4">
    <source>
        <dbReference type="ARBA" id="ARBA00022692"/>
    </source>
</evidence>
<evidence type="ECO:0000313" key="11">
    <source>
        <dbReference type="EMBL" id="KND03738.1"/>
    </source>
</evidence>
<dbReference type="GO" id="GO:0005789">
    <property type="term" value="C:endoplasmic reticulum membrane"/>
    <property type="evidence" value="ECO:0007669"/>
    <property type="project" value="UniProtKB-SubCell"/>
</dbReference>
<evidence type="ECO:0000256" key="8">
    <source>
        <dbReference type="ARBA" id="ARBA00044793"/>
    </source>
</evidence>
<sequence length="622" mass="68620">MTATANNAPAMATKDSGGALSSSIKGAGYLFLLQLSSRAATFLLNNLVQRVSSIQTVGIASDLELLSGTVLFLSRENLRMALLRTTEADSPNVSDPSTKGEVDVSANGLVGNLRKRKTGNAVPKPSEEYMGGNAMQQQKLINLSYLPILVGVFLVAAFLCYHYTVPTHGRPMGALWVYLLAAIVELGSEPLYILCQSRFLYDVRAKVEGTALLVRCVTTFALTMTITSLKSASIFGLKMGGAEAYAWGQLAYAAFLILGYVRALKRQSVMSRLSYSTESSSASLSHLLRPCKIREITGHGKTESFYLDPYLLSVAGSFTAQSALKYILTEGDRILLMWMGRNNDEKGAYKMVSDLGSLIARIVFQPLEETARAFFSRTLSNPTGVRKESLATSLDLLSTLIRFHLCLGTYFVFFATNYSGTLISILYGNTKASTPDIVLALSIYCLYVPVMGINGITEAFLQGVGDSHTIKKQSYWLVVCSAVFALVAYVTMNLFTMGPGGLVVANIANMIMRIYFCWHFIREFYLQSRKWEQPSDMKRSLSVKEMIPGDGKVYATLVVSWIVTYIFPLLYGWDTWKSKILHILLGGACAFVTSALMYASERQKLFGKLREYYRKAKSGKEY</sequence>
<dbReference type="GO" id="GO:0006488">
    <property type="term" value="P:dolichol-linked oligosaccharide biosynthetic process"/>
    <property type="evidence" value="ECO:0007669"/>
    <property type="project" value="InterPro"/>
</dbReference>
<accession>A0A0L0HRM0</accession>
<keyword evidence="7 10" id="KW-0472">Membrane</keyword>
<feature type="transmembrane region" description="Helical" evidence="10">
    <location>
        <begin position="246"/>
        <end position="264"/>
    </location>
</feature>
<gene>
    <name evidence="11" type="ORF">SPPG_01196</name>
</gene>
<dbReference type="OrthoDB" id="9979195at2759"/>
<evidence type="ECO:0000256" key="9">
    <source>
        <dbReference type="ARBA" id="ARBA00045912"/>
    </source>
</evidence>
<evidence type="ECO:0000313" key="12">
    <source>
        <dbReference type="Proteomes" id="UP000053201"/>
    </source>
</evidence>
<dbReference type="AlphaFoldDB" id="A0A0L0HRM0"/>
<proteinExistence type="inferred from homology"/>
<dbReference type="InParanoid" id="A0A0L0HRM0"/>
<evidence type="ECO:0000256" key="7">
    <source>
        <dbReference type="ARBA" id="ARBA00023136"/>
    </source>
</evidence>
<evidence type="ECO:0000256" key="10">
    <source>
        <dbReference type="RuleBase" id="RU365067"/>
    </source>
</evidence>
<dbReference type="GO" id="GO:0034203">
    <property type="term" value="P:glycolipid translocation"/>
    <property type="evidence" value="ECO:0007669"/>
    <property type="project" value="TreeGrafter"/>
</dbReference>
<keyword evidence="12" id="KW-1185">Reference proteome</keyword>
<dbReference type="GeneID" id="27684880"/>
<dbReference type="RefSeq" id="XP_016611777.1">
    <property type="nucleotide sequence ID" value="XM_016749525.1"/>
</dbReference>
<feature type="transmembrane region" description="Helical" evidence="10">
    <location>
        <begin position="579"/>
        <end position="600"/>
    </location>
</feature>
<comment type="function">
    <text evidence="9 10">Intramembrane glycolipid transporter that operates in the biosynthetic pathway of dolichol-linked oligosaccharides, the glycan precursors employed in protein asparagine (N)-glycosylation. The sequential addition of sugars to dolichol pyrophosphate produces dolichol-linked oligosaccharides containing fourteen sugars, including two GlcNAcs, nine mannoses and three glucoses. Once assembled, the oligosaccharide is transferred from the lipid to nascent proteins by oligosaccharyltransferases. The assembly of dolichol-linked oligosaccharides begins on the cytosolic side of the endoplasmic reticulum membrane and finishes in its lumen. RFT1 could mediate the translocation of the cytosolically oriented intermediate DolPP-GlcNAc2Man5, produced by ALG11, into the ER lumen where dolichol-linked oligosaccharides assembly continues. However, the intramembrane lipid transporter activity could not be confirmed in vitro.</text>
</comment>
<keyword evidence="4 10" id="KW-0812">Transmembrane</keyword>
<organism evidence="11 12">
    <name type="scientific">Spizellomyces punctatus (strain DAOM BR117)</name>
    <dbReference type="NCBI Taxonomy" id="645134"/>
    <lineage>
        <taxon>Eukaryota</taxon>
        <taxon>Fungi</taxon>
        <taxon>Fungi incertae sedis</taxon>
        <taxon>Chytridiomycota</taxon>
        <taxon>Chytridiomycota incertae sedis</taxon>
        <taxon>Chytridiomycetes</taxon>
        <taxon>Spizellomycetales</taxon>
        <taxon>Spizellomycetaceae</taxon>
        <taxon>Spizellomyces</taxon>
    </lineage>
</organism>
<feature type="transmembrane region" description="Helical" evidence="10">
    <location>
        <begin position="553"/>
        <end position="573"/>
    </location>
</feature>
<feature type="transmembrane region" description="Helical" evidence="10">
    <location>
        <begin position="405"/>
        <end position="427"/>
    </location>
</feature>
<dbReference type="EMBL" id="KQ257451">
    <property type="protein sequence ID" value="KND03738.1"/>
    <property type="molecule type" value="Genomic_DNA"/>
</dbReference>
<dbReference type="FunCoup" id="A0A0L0HRM0">
    <property type="interactions" value="330"/>
</dbReference>
<dbReference type="VEuPathDB" id="FungiDB:SPPG_01196"/>
<feature type="transmembrane region" description="Helical" evidence="10">
    <location>
        <begin position="501"/>
        <end position="521"/>
    </location>
</feature>
<keyword evidence="5 10" id="KW-0256">Endoplasmic reticulum</keyword>
<dbReference type="PANTHER" id="PTHR13117:SF5">
    <property type="entry name" value="PROTEIN RFT1 HOMOLOG"/>
    <property type="match status" value="1"/>
</dbReference>
<dbReference type="InterPro" id="IPR007594">
    <property type="entry name" value="RFT1"/>
</dbReference>
<feature type="transmembrane region" description="Helical" evidence="10">
    <location>
        <begin position="439"/>
        <end position="461"/>
    </location>
</feature>
<evidence type="ECO:0000256" key="2">
    <source>
        <dbReference type="ARBA" id="ARBA00004922"/>
    </source>
</evidence>
<name>A0A0L0HRM0_SPIPD</name>
<dbReference type="Proteomes" id="UP000053201">
    <property type="component" value="Unassembled WGS sequence"/>
</dbReference>
<comment type="similarity">
    <text evidence="3 10">Belongs to the RFT1 family.</text>
</comment>
<reference evidence="11 12" key="1">
    <citation type="submission" date="2009-08" db="EMBL/GenBank/DDBJ databases">
        <title>The Genome Sequence of Spizellomyces punctatus strain DAOM BR117.</title>
        <authorList>
            <consortium name="The Broad Institute Genome Sequencing Platform"/>
            <person name="Russ C."/>
            <person name="Cuomo C."/>
            <person name="Shea T."/>
            <person name="Young S.K."/>
            <person name="Zeng Q."/>
            <person name="Koehrsen M."/>
            <person name="Haas B."/>
            <person name="Borodovsky M."/>
            <person name="Guigo R."/>
            <person name="Alvarado L."/>
            <person name="Berlin A."/>
            <person name="Bochicchio J."/>
            <person name="Borenstein D."/>
            <person name="Chapman S."/>
            <person name="Chen Z."/>
            <person name="Engels R."/>
            <person name="Freedman E."/>
            <person name="Gellesch M."/>
            <person name="Goldberg J."/>
            <person name="Griggs A."/>
            <person name="Gujja S."/>
            <person name="Heiman D."/>
            <person name="Hepburn T."/>
            <person name="Howarth C."/>
            <person name="Jen D."/>
            <person name="Larson L."/>
            <person name="Lewis B."/>
            <person name="Mehta T."/>
            <person name="Park D."/>
            <person name="Pearson M."/>
            <person name="Roberts A."/>
            <person name="Saif S."/>
            <person name="Shenoy N."/>
            <person name="Sisk P."/>
            <person name="Stolte C."/>
            <person name="Sykes S."/>
            <person name="Thomson T."/>
            <person name="Walk T."/>
            <person name="White J."/>
            <person name="Yandava C."/>
            <person name="Burger G."/>
            <person name="Gray M.W."/>
            <person name="Holland P.W.H."/>
            <person name="King N."/>
            <person name="Lang F.B.F."/>
            <person name="Roger A.J."/>
            <person name="Ruiz-Trillo I."/>
            <person name="Lander E."/>
            <person name="Nusbaum C."/>
        </authorList>
    </citation>
    <scope>NUCLEOTIDE SEQUENCE [LARGE SCALE GENOMIC DNA]</scope>
    <source>
        <strain evidence="11 12">DAOM BR117</strain>
    </source>
</reference>
<evidence type="ECO:0000256" key="1">
    <source>
        <dbReference type="ARBA" id="ARBA00004477"/>
    </source>
</evidence>
<comment type="subcellular location">
    <subcellularLocation>
        <location evidence="1 10">Endoplasmic reticulum membrane</location>
        <topology evidence="1 10">Multi-pass membrane protein</topology>
    </subcellularLocation>
</comment>